<evidence type="ECO:0000256" key="1">
    <source>
        <dbReference type="SAM" id="SignalP"/>
    </source>
</evidence>
<dbReference type="EMBL" id="SEWE01000004">
    <property type="protein sequence ID" value="RYU83258.1"/>
    <property type="molecule type" value="Genomic_DNA"/>
</dbReference>
<keyword evidence="1" id="KW-0732">Signal</keyword>
<evidence type="ECO:0000313" key="3">
    <source>
        <dbReference type="Proteomes" id="UP000294155"/>
    </source>
</evidence>
<comment type="caution">
    <text evidence="2">The sequence shown here is derived from an EMBL/GenBank/DDBJ whole genome shotgun (WGS) entry which is preliminary data.</text>
</comment>
<dbReference type="OrthoDB" id="1123393at2"/>
<protein>
    <recommendedName>
        <fullName evidence="4">Ig-like domain-containing protein</fullName>
    </recommendedName>
</protein>
<feature type="signal peptide" evidence="1">
    <location>
        <begin position="1"/>
        <end position="24"/>
    </location>
</feature>
<keyword evidence="3" id="KW-1185">Reference proteome</keyword>
<dbReference type="RefSeq" id="WP_129919638.1">
    <property type="nucleotide sequence ID" value="NZ_SEWE01000004.1"/>
</dbReference>
<evidence type="ECO:0008006" key="4">
    <source>
        <dbReference type="Google" id="ProtNLM"/>
    </source>
</evidence>
<proteinExistence type="predicted"/>
<organism evidence="2 3">
    <name type="scientific">Hymenobacter persicinus</name>
    <dbReference type="NCBI Taxonomy" id="2025506"/>
    <lineage>
        <taxon>Bacteria</taxon>
        <taxon>Pseudomonadati</taxon>
        <taxon>Bacteroidota</taxon>
        <taxon>Cytophagia</taxon>
        <taxon>Cytophagales</taxon>
        <taxon>Hymenobacteraceae</taxon>
        <taxon>Hymenobacter</taxon>
    </lineage>
</organism>
<reference evidence="2 3" key="1">
    <citation type="submission" date="2019-02" db="EMBL/GenBank/DDBJ databases">
        <title>Bacterial novel species isolated from soil.</title>
        <authorList>
            <person name="Jung H.-Y."/>
        </authorList>
    </citation>
    <scope>NUCLEOTIDE SEQUENCE [LARGE SCALE GENOMIC DNA]</scope>
    <source>
        <strain evidence="2 3">1-3-3-3</strain>
    </source>
</reference>
<dbReference type="AlphaFoldDB" id="A0A4V1ZB58"/>
<feature type="chain" id="PRO_5020808291" description="Ig-like domain-containing protein" evidence="1">
    <location>
        <begin position="25"/>
        <end position="120"/>
    </location>
</feature>
<name>A0A4V1ZB58_9BACT</name>
<sequence length="120" mass="12332">MQLVFTSSGRAAGPALLTSLLLLAGCVDKAPVEPTETACGTPATVRLCAGLTAQCPTQHTTLELADGTRLQPRGAAWDAYQPRQQSGQVVYIGYGSTGPVTNGAPADFSATLSCLAVQPR</sequence>
<gene>
    <name evidence="2" type="ORF">EWM57_02935</name>
</gene>
<accession>A0A4V1ZB58</accession>
<evidence type="ECO:0000313" key="2">
    <source>
        <dbReference type="EMBL" id="RYU83258.1"/>
    </source>
</evidence>
<dbReference type="Proteomes" id="UP000294155">
    <property type="component" value="Unassembled WGS sequence"/>
</dbReference>